<dbReference type="PANTHER" id="PTHR10803:SF3">
    <property type="entry name" value="ATPASE GET3"/>
    <property type="match status" value="1"/>
</dbReference>
<dbReference type="InterPro" id="IPR016300">
    <property type="entry name" value="ATPase_ArsA/GET3"/>
</dbReference>
<dbReference type="GeneID" id="58722710"/>
<dbReference type="NCBIfam" id="TIGR00345">
    <property type="entry name" value="GET3_arsA_TRC40"/>
    <property type="match status" value="2"/>
</dbReference>
<comment type="caution">
    <text evidence="3">The sequence shown here is derived from an EMBL/GenBank/DDBJ whole genome shotgun (WGS) entry which is preliminary data.</text>
</comment>
<evidence type="ECO:0000313" key="4">
    <source>
        <dbReference type="Proteomes" id="UP000570851"/>
    </source>
</evidence>
<dbReference type="PANTHER" id="PTHR10803">
    <property type="entry name" value="ARSENICAL PUMP-DRIVING ATPASE ARSENITE-TRANSLOCATING ATPASE"/>
    <property type="match status" value="1"/>
</dbReference>
<dbReference type="Pfam" id="PF02374">
    <property type="entry name" value="ArsA_ATPase"/>
    <property type="match status" value="2"/>
</dbReference>
<dbReference type="Proteomes" id="UP000570851">
    <property type="component" value="Unassembled WGS sequence"/>
</dbReference>
<feature type="domain" description="AAA+ ATPase" evidence="2">
    <location>
        <begin position="7"/>
        <end position="245"/>
    </location>
</feature>
<comment type="similarity">
    <text evidence="1">Belongs to the arsA ATPase family.</text>
</comment>
<evidence type="ECO:0000259" key="2">
    <source>
        <dbReference type="SMART" id="SM00382"/>
    </source>
</evidence>
<dbReference type="RefSeq" id="WP_011316967.1">
    <property type="nucleotide sequence ID" value="NZ_JACKZP010000046.1"/>
</dbReference>
<dbReference type="Gene3D" id="3.40.50.300">
    <property type="entry name" value="P-loop containing nucleotide triphosphate hydrolases"/>
    <property type="match status" value="2"/>
</dbReference>
<organism evidence="3 4">
    <name type="scientific">Trichormus variabilis N2B</name>
    <dbReference type="NCBI Taxonomy" id="2681315"/>
    <lineage>
        <taxon>Bacteria</taxon>
        <taxon>Bacillati</taxon>
        <taxon>Cyanobacteriota</taxon>
        <taxon>Cyanophyceae</taxon>
        <taxon>Nostocales</taxon>
        <taxon>Nostocaceae</taxon>
        <taxon>Trichormus</taxon>
    </lineage>
</organism>
<dbReference type="InterPro" id="IPR027417">
    <property type="entry name" value="P-loop_NTPase"/>
</dbReference>
<sequence>MMDYYDSLHLVMFSGKGGVGKTTISCSFARYWARKFPQEKILLISTDPAHSLGDVLQSEVKDIALAVTDLPNLSVQALDAQKLLLEFKAKYSYFLEILVERGSLADGGDLAPVWDLNWPGLNELMGLLEIQRLLAENEADRVIIDMAPSGHTLNLLRLKDFLDVILNSLELFQEKHRVITQSFKGSYTADEVDSFLVEMKHQLAEGRRLLQDEKFTGCLVVGISEPMCFYETERFLNSLETLDVPYAGLFINHILLNSELELDRYAEQQNLLNKYLNLHTNQPVFIVPQQRVEPLGGVALDSLASQIQKIASVELVPPPLIQWPAQVLPGFHDFINEECKLIIIGGKGGVGKTTVAAAIAWASAQQHPDKKIQVISIDPAHSLGDAFGKDLGHEPISLSSNLCGQEIDANRVLEQFRRDYLWELADMISGEGSQADTTVNVAYVPEAWRQIMSQALPGIDEMLSLITVMDLLDSNQQDLIILDTAPTGHLLRFLEMPSALGDWLSWIFKLWLKYQDVLGRVDFMGRLRNLRQQVVQAQKKLKNSQHTQFIGVIQSEVAIVSEHIRLTESLKNMGVNQRYIVQNRYSPEVEIDHSLFPEQTMIRLPGLPRSVEAIDRVKGAASLLFEVEELTANKR</sequence>
<protein>
    <submittedName>
        <fullName evidence="3">ArsA family ATPase</fullName>
    </submittedName>
</protein>
<dbReference type="SMART" id="SM00382">
    <property type="entry name" value="AAA"/>
    <property type="match status" value="2"/>
</dbReference>
<keyword evidence="4" id="KW-1185">Reference proteome</keyword>
<evidence type="ECO:0000256" key="1">
    <source>
        <dbReference type="ARBA" id="ARBA00011040"/>
    </source>
</evidence>
<evidence type="ECO:0000313" key="3">
    <source>
        <dbReference type="EMBL" id="MBC1302933.1"/>
    </source>
</evidence>
<dbReference type="CDD" id="cd02035">
    <property type="entry name" value="ArsA"/>
    <property type="match status" value="2"/>
</dbReference>
<reference evidence="3 4" key="1">
    <citation type="submission" date="2019-11" db="EMBL/GenBank/DDBJ databases">
        <title>Comparison of genomes from free-living endosymbiotic cyanobacteria isolated from Azolla.</title>
        <authorList>
            <person name="Thiel T."/>
            <person name="Pratte B."/>
        </authorList>
    </citation>
    <scope>NUCLEOTIDE SEQUENCE [LARGE SCALE GENOMIC DNA]</scope>
    <source>
        <strain evidence="3 4">N2B</strain>
    </source>
</reference>
<dbReference type="InterPro" id="IPR003593">
    <property type="entry name" value="AAA+_ATPase"/>
</dbReference>
<dbReference type="InterPro" id="IPR025723">
    <property type="entry name" value="ArsA/GET3_ATPase-like"/>
</dbReference>
<gene>
    <name evidence="3" type="ORF">GNE12_13525</name>
</gene>
<accession>A0ABR6S9K1</accession>
<proteinExistence type="inferred from homology"/>
<name>A0ABR6S9K1_ANAVA</name>
<feature type="domain" description="AAA+ ATPase" evidence="2">
    <location>
        <begin position="338"/>
        <end position="570"/>
    </location>
</feature>
<dbReference type="EMBL" id="JACKZP010000046">
    <property type="protein sequence ID" value="MBC1302933.1"/>
    <property type="molecule type" value="Genomic_DNA"/>
</dbReference>
<dbReference type="SUPFAM" id="SSF52540">
    <property type="entry name" value="P-loop containing nucleoside triphosphate hydrolases"/>
    <property type="match status" value="2"/>
</dbReference>